<dbReference type="EMBL" id="CP045227">
    <property type="protein sequence ID" value="QFS52100.1"/>
    <property type="molecule type" value="Genomic_DNA"/>
</dbReference>
<name>A0A5P8WHM6_9NOSO</name>
<dbReference type="RefSeq" id="WP_194198917.1">
    <property type="nucleotide sequence ID" value="NZ_CP045227.1"/>
</dbReference>
<gene>
    <name evidence="1" type="ORF">GXM_09594</name>
</gene>
<evidence type="ECO:0000313" key="2">
    <source>
        <dbReference type="Proteomes" id="UP000326678"/>
    </source>
</evidence>
<dbReference type="Proteomes" id="UP000326678">
    <property type="component" value="Chromosome Gxm2"/>
</dbReference>
<accession>A0A5P8WHM6</accession>
<proteinExistence type="predicted"/>
<dbReference type="AlphaFoldDB" id="A0A5P8WHM6"/>
<keyword evidence="2" id="KW-1185">Reference proteome</keyword>
<protein>
    <submittedName>
        <fullName evidence="1">Uncharacterized protein</fullName>
    </submittedName>
</protein>
<sequence length="51" mass="5726">MTTSAEVRSHLIRAMQLDLVGPTPDDVEYAEEILSAIRSVETCIRRMTGFD</sequence>
<evidence type="ECO:0000313" key="1">
    <source>
        <dbReference type="EMBL" id="QFS52100.1"/>
    </source>
</evidence>
<dbReference type="KEGG" id="nsh:GXM_09594"/>
<organism evidence="1 2">
    <name type="scientific">Nostoc sphaeroides CCNUC1</name>
    <dbReference type="NCBI Taxonomy" id="2653204"/>
    <lineage>
        <taxon>Bacteria</taxon>
        <taxon>Bacillati</taxon>
        <taxon>Cyanobacteriota</taxon>
        <taxon>Cyanophyceae</taxon>
        <taxon>Nostocales</taxon>
        <taxon>Nostocaceae</taxon>
        <taxon>Nostoc</taxon>
    </lineage>
</organism>
<reference evidence="1 2" key="1">
    <citation type="submission" date="2019-10" db="EMBL/GenBank/DDBJ databases">
        <title>Genomic and transcriptomic insights into the perfect genentic adaptation of a filamentous nitrogen-fixing cyanobacterium to rice fields.</title>
        <authorList>
            <person name="Chen Z."/>
        </authorList>
    </citation>
    <scope>NUCLEOTIDE SEQUENCE [LARGE SCALE GENOMIC DNA]</scope>
    <source>
        <strain evidence="1">CCNUC1</strain>
    </source>
</reference>